<dbReference type="InterPro" id="IPR000977">
    <property type="entry name" value="DNA_ligase_ATP-dep"/>
</dbReference>
<evidence type="ECO:0000256" key="12">
    <source>
        <dbReference type="ARBA" id="ARBA00023204"/>
    </source>
</evidence>
<dbReference type="Gene3D" id="3.30.470.30">
    <property type="entry name" value="DNA ligase/mRNA capping enzyme"/>
    <property type="match status" value="1"/>
</dbReference>
<dbReference type="GO" id="GO:0006297">
    <property type="term" value="P:nucleotide-excision repair, DNA gap filling"/>
    <property type="evidence" value="ECO:0007669"/>
    <property type="project" value="TreeGrafter"/>
</dbReference>
<keyword evidence="8 15" id="KW-0227">DNA damage</keyword>
<evidence type="ECO:0000256" key="5">
    <source>
        <dbReference type="ARBA" id="ARBA00022723"/>
    </source>
</evidence>
<feature type="compositionally biased region" description="Polar residues" evidence="17">
    <location>
        <begin position="804"/>
        <end position="816"/>
    </location>
</feature>
<dbReference type="GO" id="GO:0032807">
    <property type="term" value="C:DNA ligase IV complex"/>
    <property type="evidence" value="ECO:0007669"/>
    <property type="project" value="TreeGrafter"/>
</dbReference>
<organism evidence="20 21">
    <name type="scientific">Hermanssonia centrifuga</name>
    <dbReference type="NCBI Taxonomy" id="98765"/>
    <lineage>
        <taxon>Eukaryota</taxon>
        <taxon>Fungi</taxon>
        <taxon>Dikarya</taxon>
        <taxon>Basidiomycota</taxon>
        <taxon>Agaricomycotina</taxon>
        <taxon>Agaricomycetes</taxon>
        <taxon>Polyporales</taxon>
        <taxon>Meruliaceae</taxon>
        <taxon>Hermanssonia</taxon>
    </lineage>
</organism>
<evidence type="ECO:0000256" key="11">
    <source>
        <dbReference type="ARBA" id="ARBA00023172"/>
    </source>
</evidence>
<dbReference type="GO" id="GO:0003910">
    <property type="term" value="F:DNA ligase (ATP) activity"/>
    <property type="evidence" value="ECO:0007669"/>
    <property type="project" value="UniProtKB-EC"/>
</dbReference>
<dbReference type="OrthoDB" id="151490at2759"/>
<sequence length="1052" mass="120978">MQQPTPAPSEYPSSPPPARPRASRENVAAAEDHPITYIPPPPNVESAPFYVLSSLFDKLSTERKPEKRKKLLGSWFNHWREEKGYDLYPVLRLILPQKDRERSVYGLKEKNIAKIYIKLIPLGRNDPDAIRMLNWKKPTERDASSGDFPTVLYEVVSKRSSVIEGSLSIDELNETLDQLSENMGHSDRQAKIMQRVYNRTTPEEQRWIVRIILKDMIISVKETTVFAVFHPDAHDLYNTCSDLKKVAWDLWDPTRRLKEEEKEVKLFRSFAPMLCKRPTQRIEQTVKEMGGGKFFIEEKLDGERMQLHKRGNEYFYCSRKGKDYTYLYGKHVGVGSLTPFIDNAFDPRIEDIILDGEMLVWDPVSERNLPFGTLKTAALNKSKKDINPRPCFKVFDLLYLNGTSLLHKSLKFRKRNLKSCIAEVKGRIEFSLEYEGRTAQDVRNRMEDIMAQRGEGLVLKHPSSEYILNGRNRDWIKVKPEYMDNMGETVDVLVVAGNYGTGRRSGGVSTLICAVLNDRPQNEDDDEPKYSSFVRIGSGFTFTDYMWIRQKPWKEWDPKNPPSFLEVSKKGQDDKGDIYLEPEDSFVIKVKAAEITASDQYHMGYTMRFPRALMIRDDLSPADCMTASAVMENVRSVKKRKMSADEGDGKKKRRVVAKKPTLLPEYQGISLKDIEAKSDLFSDMKFMVASDPKSRTGEEDKKELLKLIKAHGGSLAQIVSKKNRDLMIVYGGESTPYDLKLVMNKGDVDIIRPQWLTDSVARGDLAPLKKKYFFHATIKRMEDEEYNMDDDDDDEEIPMVASPTPDSNTEETTPKASSEVDKMEEDIDPSLADWFKIDEKDIPNKSEVRKEETDSETEPDSDNEDVQDKDVDLEEADDDWENVPSVKMGEEEEAMEYDQELIFKHLCFYLDSPENAQKNGMSVKSGQESDVNERFAALSRLITKNGGKLVDLDEPKLTHILLDKRDTSRRLELMKRTSKPKRRHLVVGEFIQACIDEATLLDEDGTHQELFLWLQKLIQISQNLYLDIAVRTSNIHLHMILGMEVIVDHPQY</sequence>
<proteinExistence type="inferred from homology"/>
<keyword evidence="7 15" id="KW-0547">Nucleotide-binding</keyword>
<name>A0A2R6NKI0_9APHY</name>
<dbReference type="GO" id="GO:0006310">
    <property type="term" value="P:DNA recombination"/>
    <property type="evidence" value="ECO:0007669"/>
    <property type="project" value="UniProtKB-KW"/>
</dbReference>
<dbReference type="InterPro" id="IPR001357">
    <property type="entry name" value="BRCT_dom"/>
</dbReference>
<keyword evidence="4 15" id="KW-0436">Ligase</keyword>
<reference evidence="20 21" key="1">
    <citation type="submission" date="2018-02" db="EMBL/GenBank/DDBJ databases">
        <title>Genome sequence of the basidiomycete white-rot fungus Phlebia centrifuga.</title>
        <authorList>
            <person name="Granchi Z."/>
            <person name="Peng M."/>
            <person name="de Vries R.P."/>
            <person name="Hilden K."/>
            <person name="Makela M.R."/>
            <person name="Grigoriev I."/>
            <person name="Riley R."/>
        </authorList>
    </citation>
    <scope>NUCLEOTIDE SEQUENCE [LARGE SCALE GENOMIC DNA]</scope>
    <source>
        <strain evidence="20 21">FBCC195</strain>
    </source>
</reference>
<keyword evidence="12 15" id="KW-0234">DNA repair</keyword>
<feature type="compositionally biased region" description="Acidic residues" evidence="17">
    <location>
        <begin position="784"/>
        <end position="797"/>
    </location>
</feature>
<evidence type="ECO:0000256" key="4">
    <source>
        <dbReference type="ARBA" id="ARBA00022598"/>
    </source>
</evidence>
<evidence type="ECO:0000256" key="16">
    <source>
        <dbReference type="RuleBase" id="RU004196"/>
    </source>
</evidence>
<feature type="domain" description="BRCT" evidence="19">
    <location>
        <begin position="676"/>
        <end position="773"/>
    </location>
</feature>
<evidence type="ECO:0000256" key="3">
    <source>
        <dbReference type="ARBA" id="ARBA00007572"/>
    </source>
</evidence>
<dbReference type="GO" id="GO:0071897">
    <property type="term" value="P:DNA biosynthetic process"/>
    <property type="evidence" value="ECO:0007669"/>
    <property type="project" value="InterPro"/>
</dbReference>
<evidence type="ECO:0000256" key="8">
    <source>
        <dbReference type="ARBA" id="ARBA00022763"/>
    </source>
</evidence>
<comment type="similarity">
    <text evidence="3 16">Belongs to the ATP-dependent DNA ligase family.</text>
</comment>
<dbReference type="PANTHER" id="PTHR45997:SF1">
    <property type="entry name" value="DNA LIGASE 4"/>
    <property type="match status" value="1"/>
</dbReference>
<comment type="cofactor">
    <cofactor evidence="1">
        <name>Mg(2+)</name>
        <dbReference type="ChEBI" id="CHEBI:18420"/>
    </cofactor>
</comment>
<dbReference type="CDD" id="cd07903">
    <property type="entry name" value="Adenylation_DNA_ligase_IV"/>
    <property type="match status" value="1"/>
</dbReference>
<evidence type="ECO:0000256" key="1">
    <source>
        <dbReference type="ARBA" id="ARBA00001946"/>
    </source>
</evidence>
<dbReference type="CDD" id="cd18435">
    <property type="entry name" value="BRCT_BRC1_like_rpt1"/>
    <property type="match status" value="1"/>
</dbReference>
<keyword evidence="10" id="KW-0460">Magnesium</keyword>
<keyword evidence="13" id="KW-0539">Nucleus</keyword>
<feature type="compositionally biased region" description="Pro residues" evidence="17">
    <location>
        <begin position="1"/>
        <end position="19"/>
    </location>
</feature>
<evidence type="ECO:0000256" key="10">
    <source>
        <dbReference type="ARBA" id="ARBA00022842"/>
    </source>
</evidence>
<dbReference type="InterPro" id="IPR036420">
    <property type="entry name" value="BRCT_dom_sf"/>
</dbReference>
<protein>
    <recommendedName>
        <fullName evidence="15">DNA ligase</fullName>
        <ecNumber evidence="15">6.5.1.1</ecNumber>
    </recommendedName>
</protein>
<dbReference type="PROSITE" id="PS50160">
    <property type="entry name" value="DNA_LIGASE_A3"/>
    <property type="match status" value="1"/>
</dbReference>
<feature type="compositionally biased region" description="Acidic residues" evidence="17">
    <location>
        <begin position="853"/>
        <end position="878"/>
    </location>
</feature>
<evidence type="ECO:0000256" key="15">
    <source>
        <dbReference type="RuleBase" id="RU000617"/>
    </source>
</evidence>
<evidence type="ECO:0000256" key="14">
    <source>
        <dbReference type="ARBA" id="ARBA00034003"/>
    </source>
</evidence>
<dbReference type="PROSITE" id="PS00697">
    <property type="entry name" value="DNA_LIGASE_A1"/>
    <property type="match status" value="1"/>
</dbReference>
<evidence type="ECO:0000256" key="13">
    <source>
        <dbReference type="ARBA" id="ARBA00023242"/>
    </source>
</evidence>
<dbReference type="InterPro" id="IPR036599">
    <property type="entry name" value="DNA_ligase_N_sf"/>
</dbReference>
<dbReference type="Gene3D" id="2.40.50.140">
    <property type="entry name" value="Nucleic acid-binding proteins"/>
    <property type="match status" value="1"/>
</dbReference>
<dbReference type="CDD" id="cd07968">
    <property type="entry name" value="OBF_DNA_ligase_IV"/>
    <property type="match status" value="1"/>
</dbReference>
<feature type="domain" description="BRCT" evidence="19">
    <location>
        <begin position="898"/>
        <end position="1008"/>
    </location>
</feature>
<comment type="catalytic activity">
    <reaction evidence="14 15">
        <text>ATP + (deoxyribonucleotide)n-3'-hydroxyl + 5'-phospho-(deoxyribonucleotide)m = (deoxyribonucleotide)n+m + AMP + diphosphate.</text>
        <dbReference type="EC" id="6.5.1.1"/>
    </reaction>
</comment>
<evidence type="ECO:0000313" key="20">
    <source>
        <dbReference type="EMBL" id="PSR72836.1"/>
    </source>
</evidence>
<dbReference type="Pfam" id="PF04679">
    <property type="entry name" value="DNA_ligase_A_C"/>
    <property type="match status" value="1"/>
</dbReference>
<dbReference type="SUPFAM" id="SSF52113">
    <property type="entry name" value="BRCT domain"/>
    <property type="match status" value="2"/>
</dbReference>
<dbReference type="SUPFAM" id="SSF50249">
    <property type="entry name" value="Nucleic acid-binding proteins"/>
    <property type="match status" value="1"/>
</dbReference>
<dbReference type="InterPro" id="IPR012310">
    <property type="entry name" value="DNA_ligase_ATP-dep_cent"/>
</dbReference>
<dbReference type="EMBL" id="MLYV02001134">
    <property type="protein sequence ID" value="PSR72836.1"/>
    <property type="molecule type" value="Genomic_DNA"/>
</dbReference>
<dbReference type="PROSITE" id="PS00333">
    <property type="entry name" value="DNA_LIGASE_A2"/>
    <property type="match status" value="1"/>
</dbReference>
<dbReference type="InterPro" id="IPR012340">
    <property type="entry name" value="NA-bd_OB-fold"/>
</dbReference>
<comment type="caution">
    <text evidence="20">The sequence shown here is derived from an EMBL/GenBank/DDBJ whole genome shotgun (WGS) entry which is preliminary data.</text>
</comment>
<dbReference type="SMART" id="SM00292">
    <property type="entry name" value="BRCT"/>
    <property type="match status" value="2"/>
</dbReference>
<dbReference type="Pfam" id="PF16589">
    <property type="entry name" value="BRCT_2"/>
    <property type="match status" value="1"/>
</dbReference>
<keyword evidence="21" id="KW-1185">Reference proteome</keyword>
<dbReference type="Pfam" id="PF04675">
    <property type="entry name" value="DNA_ligase_A_N"/>
    <property type="match status" value="1"/>
</dbReference>
<dbReference type="InterPro" id="IPR016059">
    <property type="entry name" value="DNA_ligase_ATP-dep_CS"/>
</dbReference>
<keyword evidence="5" id="KW-0479">Metal-binding</keyword>
<keyword evidence="6" id="KW-0677">Repeat</keyword>
<dbReference type="SUPFAM" id="SSF56091">
    <property type="entry name" value="DNA ligase/mRNA capping enzyme, catalytic domain"/>
    <property type="match status" value="1"/>
</dbReference>
<evidence type="ECO:0000256" key="9">
    <source>
        <dbReference type="ARBA" id="ARBA00022840"/>
    </source>
</evidence>
<evidence type="ECO:0000256" key="2">
    <source>
        <dbReference type="ARBA" id="ARBA00004123"/>
    </source>
</evidence>
<dbReference type="InterPro" id="IPR029710">
    <property type="entry name" value="LIG4"/>
</dbReference>
<evidence type="ECO:0000259" key="19">
    <source>
        <dbReference type="PROSITE" id="PS50172"/>
    </source>
</evidence>
<dbReference type="InterPro" id="IPR012309">
    <property type="entry name" value="DNA_ligase_ATP-dep_C"/>
</dbReference>
<evidence type="ECO:0000313" key="21">
    <source>
        <dbReference type="Proteomes" id="UP000186601"/>
    </source>
</evidence>
<accession>A0A2R6NKI0</accession>
<dbReference type="GO" id="GO:0005524">
    <property type="term" value="F:ATP binding"/>
    <property type="evidence" value="ECO:0007669"/>
    <property type="project" value="UniProtKB-KW"/>
</dbReference>
<dbReference type="Gene3D" id="1.10.3260.10">
    <property type="entry name" value="DNA ligase, ATP-dependent, N-terminal domain"/>
    <property type="match status" value="1"/>
</dbReference>
<dbReference type="NCBIfam" id="TIGR00574">
    <property type="entry name" value="dnl1"/>
    <property type="match status" value="1"/>
</dbReference>
<keyword evidence="11 15" id="KW-0233">DNA recombination</keyword>
<evidence type="ECO:0000259" key="18">
    <source>
        <dbReference type="PROSITE" id="PS50160"/>
    </source>
</evidence>
<evidence type="ECO:0000256" key="17">
    <source>
        <dbReference type="SAM" id="MobiDB-lite"/>
    </source>
</evidence>
<evidence type="ECO:0000256" key="7">
    <source>
        <dbReference type="ARBA" id="ARBA00022741"/>
    </source>
</evidence>
<keyword evidence="9 15" id="KW-0067">ATP-binding</keyword>
<feature type="domain" description="ATP-dependent DNA ligase family profile" evidence="18">
    <location>
        <begin position="383"/>
        <end position="517"/>
    </location>
</feature>
<feature type="compositionally biased region" description="Basic and acidic residues" evidence="17">
    <location>
        <begin position="835"/>
        <end position="852"/>
    </location>
</feature>
<dbReference type="InterPro" id="IPR012308">
    <property type="entry name" value="DNA_ligase_ATP-dep_N"/>
</dbReference>
<dbReference type="Gene3D" id="3.40.50.10190">
    <property type="entry name" value="BRCT domain"/>
    <property type="match status" value="2"/>
</dbReference>
<dbReference type="EC" id="6.5.1.1" evidence="15"/>
<evidence type="ECO:0000256" key="6">
    <source>
        <dbReference type="ARBA" id="ARBA00022737"/>
    </source>
</evidence>
<dbReference type="PANTHER" id="PTHR45997">
    <property type="entry name" value="DNA LIGASE 4"/>
    <property type="match status" value="1"/>
</dbReference>
<dbReference type="GO" id="GO:0046872">
    <property type="term" value="F:metal ion binding"/>
    <property type="evidence" value="ECO:0007669"/>
    <property type="project" value="UniProtKB-KW"/>
</dbReference>
<feature type="region of interest" description="Disordered" evidence="17">
    <location>
        <begin position="784"/>
        <end position="878"/>
    </location>
</feature>
<comment type="subcellular location">
    <subcellularLocation>
        <location evidence="2">Nucleus</location>
    </subcellularLocation>
</comment>
<dbReference type="Proteomes" id="UP000186601">
    <property type="component" value="Unassembled WGS sequence"/>
</dbReference>
<dbReference type="GO" id="GO:0003677">
    <property type="term" value="F:DNA binding"/>
    <property type="evidence" value="ECO:0007669"/>
    <property type="project" value="InterPro"/>
</dbReference>
<dbReference type="STRING" id="98765.A0A2R6NKI0"/>
<dbReference type="AlphaFoldDB" id="A0A2R6NKI0"/>
<feature type="region of interest" description="Disordered" evidence="17">
    <location>
        <begin position="1"/>
        <end position="40"/>
    </location>
</feature>
<dbReference type="GO" id="GO:0006303">
    <property type="term" value="P:double-strand break repair via nonhomologous end joining"/>
    <property type="evidence" value="ECO:0007669"/>
    <property type="project" value="TreeGrafter"/>
</dbReference>
<dbReference type="Pfam" id="PF01068">
    <property type="entry name" value="DNA_ligase_A_M"/>
    <property type="match status" value="1"/>
</dbReference>
<dbReference type="PROSITE" id="PS50172">
    <property type="entry name" value="BRCT"/>
    <property type="match status" value="2"/>
</dbReference>
<dbReference type="SUPFAM" id="SSF117018">
    <property type="entry name" value="ATP-dependent DNA ligase DNA-binding domain"/>
    <property type="match status" value="1"/>
</dbReference>
<gene>
    <name evidence="20" type="ORF">PHLCEN_2v11333</name>
</gene>
<dbReference type="InterPro" id="IPR044125">
    <property type="entry name" value="Adenylation_DNA_ligase_IV"/>
</dbReference>